<dbReference type="AlphaFoldDB" id="A0A855GRT0"/>
<evidence type="ECO:0000313" key="8">
    <source>
        <dbReference type="EMBL" id="PKE25495.1"/>
    </source>
</evidence>
<dbReference type="Gene3D" id="1.10.8.10">
    <property type="entry name" value="DNA helicase RuvA subunit, C-terminal domain"/>
    <property type="match status" value="1"/>
</dbReference>
<dbReference type="PROSITE" id="PS00092">
    <property type="entry name" value="N6_MTASE"/>
    <property type="match status" value="1"/>
</dbReference>
<dbReference type="InterPro" id="IPR002052">
    <property type="entry name" value="DNA_methylase_N6_adenine_CS"/>
</dbReference>
<evidence type="ECO:0000259" key="7">
    <source>
        <dbReference type="Pfam" id="PF17827"/>
    </source>
</evidence>
<feature type="domain" description="Methyltransferase small" evidence="6">
    <location>
        <begin position="111"/>
        <end position="211"/>
    </location>
</feature>
<dbReference type="GO" id="GO:0102559">
    <property type="term" value="F:peptide chain release factor N(5)-glutamine methyltransferase activity"/>
    <property type="evidence" value="ECO:0007669"/>
    <property type="project" value="UniProtKB-EC"/>
</dbReference>
<evidence type="ECO:0000259" key="6">
    <source>
        <dbReference type="Pfam" id="PF05175"/>
    </source>
</evidence>
<evidence type="ECO:0000256" key="4">
    <source>
        <dbReference type="ARBA" id="ARBA00022691"/>
    </source>
</evidence>
<dbReference type="CDD" id="cd02440">
    <property type="entry name" value="AdoMet_MTases"/>
    <property type="match status" value="1"/>
</dbReference>
<dbReference type="InterPro" id="IPR019874">
    <property type="entry name" value="RF_methyltr_PrmC"/>
</dbReference>
<dbReference type="NCBIfam" id="TIGR00536">
    <property type="entry name" value="hemK_fam"/>
    <property type="match status" value="1"/>
</dbReference>
<comment type="catalytic activity">
    <reaction evidence="5">
        <text>L-glutaminyl-[peptide chain release factor] + S-adenosyl-L-methionine = N(5)-methyl-L-glutaminyl-[peptide chain release factor] + S-adenosyl-L-homocysteine + H(+)</text>
        <dbReference type="Rhea" id="RHEA:42896"/>
        <dbReference type="Rhea" id="RHEA-COMP:10271"/>
        <dbReference type="Rhea" id="RHEA-COMP:10272"/>
        <dbReference type="ChEBI" id="CHEBI:15378"/>
        <dbReference type="ChEBI" id="CHEBI:30011"/>
        <dbReference type="ChEBI" id="CHEBI:57856"/>
        <dbReference type="ChEBI" id="CHEBI:59789"/>
        <dbReference type="ChEBI" id="CHEBI:61891"/>
        <dbReference type="EC" id="2.1.1.297"/>
    </reaction>
</comment>
<dbReference type="PANTHER" id="PTHR18895">
    <property type="entry name" value="HEMK METHYLTRANSFERASE"/>
    <property type="match status" value="1"/>
</dbReference>
<feature type="domain" description="Release factor glutamine methyltransferase N-terminal" evidence="7">
    <location>
        <begin position="10"/>
        <end position="76"/>
    </location>
</feature>
<dbReference type="EC" id="2.1.1.297" evidence="1"/>
<dbReference type="NCBIfam" id="TIGR03534">
    <property type="entry name" value="RF_mod_PrmC"/>
    <property type="match status" value="1"/>
</dbReference>
<dbReference type="Gene3D" id="3.40.50.150">
    <property type="entry name" value="Vaccinia Virus protein VP39"/>
    <property type="match status" value="1"/>
</dbReference>
<dbReference type="Pfam" id="PF05175">
    <property type="entry name" value="MTS"/>
    <property type="match status" value="1"/>
</dbReference>
<dbReference type="GO" id="GO:0003676">
    <property type="term" value="F:nucleic acid binding"/>
    <property type="evidence" value="ECO:0007669"/>
    <property type="project" value="InterPro"/>
</dbReference>
<dbReference type="InterPro" id="IPR007848">
    <property type="entry name" value="Small_mtfrase_dom"/>
</dbReference>
<dbReference type="RefSeq" id="WP_101038035.1">
    <property type="nucleotide sequence ID" value="NZ_CP073801.1"/>
</dbReference>
<keyword evidence="3 8" id="KW-0808">Transferase</keyword>
<evidence type="ECO:0000256" key="3">
    <source>
        <dbReference type="ARBA" id="ARBA00022679"/>
    </source>
</evidence>
<protein>
    <recommendedName>
        <fullName evidence="1">peptide chain release factor N(5)-glutamine methyltransferase</fullName>
        <ecNumber evidence="1">2.1.1.297</ecNumber>
    </recommendedName>
</protein>
<dbReference type="PANTHER" id="PTHR18895:SF74">
    <property type="entry name" value="MTRF1L RELEASE FACTOR GLUTAMINE METHYLTRANSFERASE"/>
    <property type="match status" value="1"/>
</dbReference>
<dbReference type="EMBL" id="PIXC01000024">
    <property type="protein sequence ID" value="PKE25495.1"/>
    <property type="molecule type" value="Genomic_DNA"/>
</dbReference>
<evidence type="ECO:0000313" key="9">
    <source>
        <dbReference type="Proteomes" id="UP000233482"/>
    </source>
</evidence>
<dbReference type="InterPro" id="IPR029063">
    <property type="entry name" value="SAM-dependent_MTases_sf"/>
</dbReference>
<dbReference type="InterPro" id="IPR050320">
    <property type="entry name" value="N5-glutamine_MTase"/>
</dbReference>
<reference evidence="8 9" key="1">
    <citation type="submission" date="2017-12" db="EMBL/GenBank/DDBJ databases">
        <title>Genomics of Macrococcus caseolyticus.</title>
        <authorList>
            <person name="MacFadyen A.C."/>
            <person name="Paterson G.K."/>
        </authorList>
    </citation>
    <scope>NUCLEOTIDE SEQUENCE [LARGE SCALE GENOMIC DNA]</scope>
    <source>
        <strain evidence="8 9">5788_EF188</strain>
    </source>
</reference>
<name>A0A855GRT0_9STAP</name>
<dbReference type="Proteomes" id="UP000233482">
    <property type="component" value="Unassembled WGS sequence"/>
</dbReference>
<dbReference type="InterPro" id="IPR004556">
    <property type="entry name" value="HemK-like"/>
</dbReference>
<keyword evidence="2 8" id="KW-0489">Methyltransferase</keyword>
<dbReference type="GO" id="GO:0032259">
    <property type="term" value="P:methylation"/>
    <property type="evidence" value="ECO:0007669"/>
    <property type="project" value="UniProtKB-KW"/>
</dbReference>
<evidence type="ECO:0000256" key="1">
    <source>
        <dbReference type="ARBA" id="ARBA00012771"/>
    </source>
</evidence>
<sequence>MMAYSNLRNLIKEGEIALINAQEPAIGATFLMMDLFDLSRIDIMLGERQLSDDECAQYKEGIARLVRHEPLAHITGFQMFYERKFMVDERVLVPRPETEELVALALAHVSQSDVVADIGTGSGAIATTVQLESGCTMYASDISREALQVALHNIALLDAQVTCFEGDLLRPIIERGIKLDALLSNPPYISRDEVTEMNLTALFDPELALFAEDAGLVLYKRMIQSLPEVMNQGAFIAFEIGHRQAEALTQYIHEHFSHLRVNIHKDMNGNDRVLWFKWC</sequence>
<dbReference type="Pfam" id="PF17827">
    <property type="entry name" value="PrmC_N"/>
    <property type="match status" value="1"/>
</dbReference>
<keyword evidence="4" id="KW-0949">S-adenosyl-L-methionine</keyword>
<proteinExistence type="predicted"/>
<gene>
    <name evidence="8" type="primary">prmC</name>
    <name evidence="8" type="ORF">CW686_09860</name>
</gene>
<evidence type="ECO:0000256" key="2">
    <source>
        <dbReference type="ARBA" id="ARBA00022603"/>
    </source>
</evidence>
<dbReference type="SUPFAM" id="SSF53335">
    <property type="entry name" value="S-adenosyl-L-methionine-dependent methyltransferases"/>
    <property type="match status" value="1"/>
</dbReference>
<evidence type="ECO:0000256" key="5">
    <source>
        <dbReference type="ARBA" id="ARBA00048391"/>
    </source>
</evidence>
<comment type="caution">
    <text evidence="8">The sequence shown here is derived from an EMBL/GenBank/DDBJ whole genome shotgun (WGS) entry which is preliminary data.</text>
</comment>
<dbReference type="InterPro" id="IPR040758">
    <property type="entry name" value="PrmC_N"/>
</dbReference>
<accession>A0A855GRT0</accession>
<organism evidence="8 9">
    <name type="scientific">Macrococcoides caseolyticum</name>
    <dbReference type="NCBI Taxonomy" id="69966"/>
    <lineage>
        <taxon>Bacteria</taxon>
        <taxon>Bacillati</taxon>
        <taxon>Bacillota</taxon>
        <taxon>Bacilli</taxon>
        <taxon>Bacillales</taxon>
        <taxon>Staphylococcaceae</taxon>
        <taxon>Macrococcoides</taxon>
    </lineage>
</organism>